<dbReference type="SUPFAM" id="SSF56053">
    <property type="entry name" value="Ribosomal protein L6"/>
    <property type="match status" value="2"/>
</dbReference>
<feature type="domain" description="Large ribosomal subunit protein uL6 alpha-beta" evidence="7">
    <location>
        <begin position="11"/>
        <end position="82"/>
    </location>
</feature>
<dbReference type="GO" id="GO:0002181">
    <property type="term" value="P:cytoplasmic translation"/>
    <property type="evidence" value="ECO:0007669"/>
    <property type="project" value="TreeGrafter"/>
</dbReference>
<comment type="similarity">
    <text evidence="1 4 5">Belongs to the universal ribosomal protein uL6 family.</text>
</comment>
<dbReference type="InterPro" id="IPR019906">
    <property type="entry name" value="Ribosomal_uL6_bac-type"/>
</dbReference>
<feature type="domain" description="Large ribosomal subunit protein uL6 alpha-beta" evidence="7">
    <location>
        <begin position="90"/>
        <end position="163"/>
    </location>
</feature>
<comment type="caution">
    <text evidence="8">The sequence shown here is derived from an EMBL/GenBank/DDBJ whole genome shotgun (WGS) entry which is preliminary data.</text>
</comment>
<dbReference type="Proteomes" id="UP000315589">
    <property type="component" value="Unassembled WGS sequence"/>
</dbReference>
<evidence type="ECO:0000256" key="1">
    <source>
        <dbReference type="ARBA" id="ARBA00009356"/>
    </source>
</evidence>
<keyword evidence="4 6" id="KW-0694">RNA-binding</keyword>
<accession>A0A554LMR1</accession>
<keyword evidence="4 6" id="KW-0699">rRNA-binding</keyword>
<dbReference type="InterPro" id="IPR002358">
    <property type="entry name" value="Ribosomal_uL6_CS"/>
</dbReference>
<dbReference type="AlphaFoldDB" id="A0A554LMR1"/>
<dbReference type="PANTHER" id="PTHR11655">
    <property type="entry name" value="60S/50S RIBOSOMAL PROTEIN L6/L9"/>
    <property type="match status" value="1"/>
</dbReference>
<comment type="subunit">
    <text evidence="4">Part of the 50S ribosomal subunit.</text>
</comment>
<protein>
    <recommendedName>
        <fullName evidence="4">Large ribosomal subunit protein uL6</fullName>
    </recommendedName>
</protein>
<dbReference type="PROSITE" id="PS00525">
    <property type="entry name" value="RIBOSOMAL_L6_1"/>
    <property type="match status" value="1"/>
</dbReference>
<evidence type="ECO:0000313" key="9">
    <source>
        <dbReference type="Proteomes" id="UP000315589"/>
    </source>
</evidence>
<dbReference type="Pfam" id="PF00347">
    <property type="entry name" value="Ribosomal_L6"/>
    <property type="match status" value="2"/>
</dbReference>
<dbReference type="PRINTS" id="PR00059">
    <property type="entry name" value="RIBOSOMALL6"/>
</dbReference>
<evidence type="ECO:0000259" key="7">
    <source>
        <dbReference type="Pfam" id="PF00347"/>
    </source>
</evidence>
<dbReference type="InterPro" id="IPR020040">
    <property type="entry name" value="Ribosomal_uL6_a/b-dom"/>
</dbReference>
<keyword evidence="3 4" id="KW-0687">Ribonucleoprotein</keyword>
<proteinExistence type="inferred from homology"/>
<dbReference type="GO" id="GO:0022625">
    <property type="term" value="C:cytosolic large ribosomal subunit"/>
    <property type="evidence" value="ECO:0007669"/>
    <property type="project" value="UniProtKB-UniRule"/>
</dbReference>
<evidence type="ECO:0000313" key="8">
    <source>
        <dbReference type="EMBL" id="TSC93909.1"/>
    </source>
</evidence>
<dbReference type="HAMAP" id="MF_01365_B">
    <property type="entry name" value="Ribosomal_uL6_B"/>
    <property type="match status" value="1"/>
</dbReference>
<dbReference type="InterPro" id="IPR036789">
    <property type="entry name" value="Ribosomal_uL6-like_a/b-dom_sf"/>
</dbReference>
<dbReference type="GO" id="GO:0019843">
    <property type="term" value="F:rRNA binding"/>
    <property type="evidence" value="ECO:0007669"/>
    <property type="project" value="UniProtKB-UniRule"/>
</dbReference>
<organism evidence="8 9">
    <name type="scientific">Candidatus Berkelbacteria bacterium Licking1014_85</name>
    <dbReference type="NCBI Taxonomy" id="2017148"/>
    <lineage>
        <taxon>Bacteria</taxon>
        <taxon>Candidatus Berkelbacteria</taxon>
    </lineage>
</organism>
<comment type="function">
    <text evidence="4 6">This protein binds to the 23S rRNA, and is important in its secondary structure. It is located near the subunit interface in the base of the L7/L12 stalk, and near the tRNA binding site of the peptidyltransferase center.</text>
</comment>
<keyword evidence="2 4" id="KW-0689">Ribosomal protein</keyword>
<evidence type="ECO:0000256" key="4">
    <source>
        <dbReference type="HAMAP-Rule" id="MF_01365"/>
    </source>
</evidence>
<name>A0A554LMR1_9BACT</name>
<evidence type="ECO:0000256" key="2">
    <source>
        <dbReference type="ARBA" id="ARBA00022980"/>
    </source>
</evidence>
<gene>
    <name evidence="4" type="primary">rplF</name>
    <name evidence="8" type="ORF">CEN91_78</name>
</gene>
<evidence type="ECO:0000256" key="5">
    <source>
        <dbReference type="RuleBase" id="RU003869"/>
    </source>
</evidence>
<dbReference type="GO" id="GO:0003735">
    <property type="term" value="F:structural constituent of ribosome"/>
    <property type="evidence" value="ECO:0007669"/>
    <property type="project" value="UniProtKB-UniRule"/>
</dbReference>
<reference evidence="8 9" key="1">
    <citation type="submission" date="2017-07" db="EMBL/GenBank/DDBJ databases">
        <title>Mechanisms for carbon and nitrogen cycling indicate functional differentiation within the Candidate Phyla Radiation.</title>
        <authorList>
            <person name="Danczak R.E."/>
            <person name="Johnston M.D."/>
            <person name="Kenah C."/>
            <person name="Slattery M."/>
            <person name="Wrighton K.C."/>
            <person name="Wilkins M.J."/>
        </authorList>
    </citation>
    <scope>NUCLEOTIDE SEQUENCE [LARGE SCALE GENOMIC DNA]</scope>
    <source>
        <strain evidence="8">Licking1014_85</strain>
    </source>
</reference>
<sequence>MSKIGFKTIRIPENVSVSLENSIINTKGEKGQLDFEIPRNIVVEINDSSINVTRKNDSKTIKALHGLTRSIISNNIIGVLSGFSKTLQVIGIGYRVAMENNQIVLNVGFSHPVKIDIPSELQVSVNKNDICISGIDKQLVGNFSARIRSIKPPEPYKGKGIRYSDEIIKKKAGKAAKAAGAK</sequence>
<dbReference type="NCBIfam" id="TIGR03654">
    <property type="entry name" value="L6_bact"/>
    <property type="match status" value="1"/>
</dbReference>
<evidence type="ECO:0000256" key="3">
    <source>
        <dbReference type="ARBA" id="ARBA00023274"/>
    </source>
</evidence>
<evidence type="ECO:0000256" key="6">
    <source>
        <dbReference type="RuleBase" id="RU003870"/>
    </source>
</evidence>
<dbReference type="EMBL" id="VMGI01000007">
    <property type="protein sequence ID" value="TSC93909.1"/>
    <property type="molecule type" value="Genomic_DNA"/>
</dbReference>
<dbReference type="FunFam" id="3.90.930.12:FF:000001">
    <property type="entry name" value="50S ribosomal protein L6"/>
    <property type="match status" value="1"/>
</dbReference>
<dbReference type="Gene3D" id="3.90.930.12">
    <property type="entry name" value="Ribosomal protein L6, alpha-beta domain"/>
    <property type="match status" value="2"/>
</dbReference>
<dbReference type="InterPro" id="IPR000702">
    <property type="entry name" value="Ribosomal_uL6-like"/>
</dbReference>
<dbReference type="PANTHER" id="PTHR11655:SF14">
    <property type="entry name" value="LARGE RIBOSOMAL SUBUNIT PROTEIN UL6M"/>
    <property type="match status" value="1"/>
</dbReference>
<dbReference type="PIRSF" id="PIRSF002162">
    <property type="entry name" value="Ribosomal_L6"/>
    <property type="match status" value="1"/>
</dbReference>